<dbReference type="Gene3D" id="1.10.10.10">
    <property type="entry name" value="Winged helix-like DNA-binding domain superfamily/Winged helix DNA-binding domain"/>
    <property type="match status" value="2"/>
</dbReference>
<evidence type="ECO:0000256" key="1">
    <source>
        <dbReference type="ARBA" id="ARBA00023015"/>
    </source>
</evidence>
<evidence type="ECO:0000256" key="2">
    <source>
        <dbReference type="ARBA" id="ARBA00023125"/>
    </source>
</evidence>
<keyword evidence="1" id="KW-0805">Transcription regulation</keyword>
<organism evidence="5 6">
    <name type="scientific">Emergencia timonensis</name>
    <dbReference type="NCBI Taxonomy" id="1776384"/>
    <lineage>
        <taxon>Bacteria</taxon>
        <taxon>Bacillati</taxon>
        <taxon>Bacillota</taxon>
        <taxon>Clostridia</taxon>
        <taxon>Peptostreptococcales</taxon>
        <taxon>Anaerovoracaceae</taxon>
        <taxon>Emergencia</taxon>
    </lineage>
</organism>
<dbReference type="STRING" id="1776384.GCA_900086585_00227"/>
<reference evidence="5 6" key="1">
    <citation type="submission" date="2018-08" db="EMBL/GenBank/DDBJ databases">
        <title>A genome reference for cultivated species of the human gut microbiota.</title>
        <authorList>
            <person name="Zou Y."/>
            <person name="Xue W."/>
            <person name="Luo G."/>
        </authorList>
    </citation>
    <scope>NUCLEOTIDE SEQUENCE [LARGE SCALE GENOMIC DNA]</scope>
    <source>
        <strain evidence="5 6">AM07-24</strain>
    </source>
</reference>
<dbReference type="GO" id="GO:0003677">
    <property type="term" value="F:DNA binding"/>
    <property type="evidence" value="ECO:0007669"/>
    <property type="project" value="UniProtKB-KW"/>
</dbReference>
<dbReference type="InterPro" id="IPR036388">
    <property type="entry name" value="WH-like_DNA-bd_sf"/>
</dbReference>
<comment type="caution">
    <text evidence="5">The sequence shown here is derived from an EMBL/GenBank/DDBJ whole genome shotgun (WGS) entry which is preliminary data.</text>
</comment>
<dbReference type="SUPFAM" id="SSF46785">
    <property type="entry name" value="Winged helix' DNA-binding domain"/>
    <property type="match status" value="2"/>
</dbReference>
<dbReference type="InterPro" id="IPR036390">
    <property type="entry name" value="WH_DNA-bd_sf"/>
</dbReference>
<evidence type="ECO:0000256" key="3">
    <source>
        <dbReference type="ARBA" id="ARBA00023163"/>
    </source>
</evidence>
<evidence type="ECO:0000313" key="6">
    <source>
        <dbReference type="Proteomes" id="UP000284841"/>
    </source>
</evidence>
<dbReference type="PANTHER" id="PTHR44846:SF1">
    <property type="entry name" value="MANNOSYL-D-GLYCERATE TRANSPORT_METABOLISM SYSTEM REPRESSOR MNGR-RELATED"/>
    <property type="match status" value="1"/>
</dbReference>
<name>A0A415DXC8_9FIRM</name>
<dbReference type="GO" id="GO:0003700">
    <property type="term" value="F:DNA-binding transcription factor activity"/>
    <property type="evidence" value="ECO:0007669"/>
    <property type="project" value="InterPro"/>
</dbReference>
<dbReference type="SMART" id="SM00345">
    <property type="entry name" value="HTH_GNTR"/>
    <property type="match status" value="2"/>
</dbReference>
<keyword evidence="6" id="KW-1185">Reference proteome</keyword>
<dbReference type="GO" id="GO:0045892">
    <property type="term" value="P:negative regulation of DNA-templated transcription"/>
    <property type="evidence" value="ECO:0007669"/>
    <property type="project" value="TreeGrafter"/>
</dbReference>
<dbReference type="CDD" id="cd07377">
    <property type="entry name" value="WHTH_GntR"/>
    <property type="match status" value="2"/>
</dbReference>
<dbReference type="InterPro" id="IPR000524">
    <property type="entry name" value="Tscrpt_reg_HTH_GntR"/>
</dbReference>
<dbReference type="OrthoDB" id="9801546at2"/>
<dbReference type="PANTHER" id="PTHR44846">
    <property type="entry name" value="MANNOSYL-D-GLYCERATE TRANSPORT/METABOLISM SYSTEM REPRESSOR MNGR-RELATED"/>
    <property type="match status" value="1"/>
</dbReference>
<keyword evidence="3" id="KW-0804">Transcription</keyword>
<evidence type="ECO:0000313" key="5">
    <source>
        <dbReference type="EMBL" id="RHJ85218.1"/>
    </source>
</evidence>
<feature type="domain" description="HTH gntR-type" evidence="4">
    <location>
        <begin position="5"/>
        <end position="74"/>
    </location>
</feature>
<proteinExistence type="predicted"/>
<sequence>MRSDVAMYDKIYQILKNKIVSGVLPLGYQLPSRASLCGEFDASEKTIRRALELLEREGLIESVQRKRATVAFDYTTAHHSAIQTLQKVDTVAASDILKSGVLLCYPITIRGVHLCRGAEWETPEKILTQMNPGEPVMFWRLSNQFWRFFVARNGNDLILRTVDSLGFKDIDPWQGTYEMRSDYAAGLKQLIRAVKAGENPEKIPFDNLSLIYQNAEEPDQGIFSDSPLRKGSKALERQLFQTKERYSSVYLDLLGLIAIGRYRPGSQLPSYKELQTIYEVSADTVSKAIKILQGWGVVETVRGNGVFVTMDLEALKKIEIEPSLIASHLRRYLDSLELISLTIESVAVHAGSHISAAEAVQFAEDLNDLWNQAYLYQLSPVAVLEFITNHIAYDALRTIYKVLLKNYHIGRSIPGLINNGKNFYNRRIHRQCKEAVNALAEGDARQFAKQAAEMFQMTHQLIIEACKRLGCFDAAMQVYDGSKLWQ</sequence>
<protein>
    <submittedName>
        <fullName evidence="5">GntR family transcriptional regulator</fullName>
    </submittedName>
</protein>
<dbReference type="InterPro" id="IPR050679">
    <property type="entry name" value="Bact_HTH_transcr_reg"/>
</dbReference>
<dbReference type="PRINTS" id="PR00035">
    <property type="entry name" value="HTHGNTR"/>
</dbReference>
<dbReference type="EMBL" id="QRMS01000005">
    <property type="protein sequence ID" value="RHJ85218.1"/>
    <property type="molecule type" value="Genomic_DNA"/>
</dbReference>
<dbReference type="Pfam" id="PF00392">
    <property type="entry name" value="GntR"/>
    <property type="match status" value="2"/>
</dbReference>
<dbReference type="PROSITE" id="PS50949">
    <property type="entry name" value="HTH_GNTR"/>
    <property type="match status" value="2"/>
</dbReference>
<accession>A0A415DXC8</accession>
<keyword evidence="2" id="KW-0238">DNA-binding</keyword>
<gene>
    <name evidence="5" type="ORF">DW099_16100</name>
</gene>
<dbReference type="RefSeq" id="WP_118336362.1">
    <property type="nucleotide sequence ID" value="NZ_AP025567.1"/>
</dbReference>
<feature type="domain" description="HTH gntR-type" evidence="4">
    <location>
        <begin position="243"/>
        <end position="311"/>
    </location>
</feature>
<dbReference type="Proteomes" id="UP000284841">
    <property type="component" value="Unassembled WGS sequence"/>
</dbReference>
<evidence type="ECO:0000259" key="4">
    <source>
        <dbReference type="PROSITE" id="PS50949"/>
    </source>
</evidence>
<dbReference type="AlphaFoldDB" id="A0A415DXC8"/>